<keyword evidence="1 2" id="KW-0456">Lyase</keyword>
<dbReference type="Pfam" id="PF19086">
    <property type="entry name" value="Terpene_syn_C_2"/>
    <property type="match status" value="2"/>
</dbReference>
<protein>
    <recommendedName>
        <fullName evidence="2">Terpene synthase</fullName>
        <ecNumber evidence="2">4.2.3.-</ecNumber>
    </recommendedName>
</protein>
<comment type="cofactor">
    <cofactor evidence="2">
        <name>Mg(2+)</name>
        <dbReference type="ChEBI" id="CHEBI:18420"/>
    </cofactor>
</comment>
<dbReference type="PANTHER" id="PTHR35201">
    <property type="entry name" value="TERPENE SYNTHASE"/>
    <property type="match status" value="1"/>
</dbReference>
<dbReference type="Gene3D" id="1.10.600.10">
    <property type="entry name" value="Farnesyl Diphosphate Synthase"/>
    <property type="match status" value="2"/>
</dbReference>
<keyword evidence="4" id="KW-1185">Reference proteome</keyword>
<evidence type="ECO:0000313" key="3">
    <source>
        <dbReference type="EMBL" id="GII27015.1"/>
    </source>
</evidence>
<dbReference type="EMBL" id="BOOO01000002">
    <property type="protein sequence ID" value="GII27015.1"/>
    <property type="molecule type" value="Genomic_DNA"/>
</dbReference>
<dbReference type="GO" id="GO:0010333">
    <property type="term" value="F:terpene synthase activity"/>
    <property type="evidence" value="ECO:0007669"/>
    <property type="project" value="InterPro"/>
</dbReference>
<name>A0A8J3TTN0_9ACTN</name>
<dbReference type="EC" id="4.2.3.-" evidence="2"/>
<sequence>MQPFTLPDFYVPYPARLNPHLETARAHTKRWADGMGMLDAELGVWTEEQLDAMDYGLMCAYTHPDAPASELDLITDWYVWVFFFDDHFLELFKRSGDTDGAKEYLDRLPAFMPADPGTDMPETVNPVERGLADLWTRTVPGMSADWRLRFVESTKNLLDESLWELSNINAGRVANPMEYIEMRRRVGGAPWSANLVEHAVGAQIPARVARTRPLCVLRDAFSDAVHLRNDLFSYQREVEEEGELSNGVLVFERFLGLDTQQAADAVNDLLTSRLHQFENTTLTELSPLFDEHALDPAERMAVLAYVKGLQDWQSGGHEWHLRSSRYMNGAAEDASGPVLGGPTGLGTSAARISLAAGVTGAGGPRNHTHVPYQDVGPLPLPEIVMPYGVRLNPHLNAARRESWEWAGRMGFYNPVPELPGAGLWTIGKNEGFDFALCAAGIDPDAPGEELTLSAEWLTWGTYSDDYFPAVFGSSRDMAGARVFNGRLSLFMPLDLGVTPEPVNPVERALADLWGRTASPMTSEARSMFRIAIERMTGSWLWELANHIQNRIPDPIDYVEMRRRTFGSDLTRALARLAHGRHVPREIYETRTILGLENATADYACLLNDLFSYQKEIQFEGELHNCVLVVQSFFGCDAGRAADIVADLMTSRIRQFEHLVTAELPVLYDDYDLDGEARQVITAYAEELKDWMAAILLWHQKTSRYVESELAYGPAAPRPVGVPSGLGTATARLASLIGAARSVAGSVVCT</sequence>
<organism evidence="3 4">
    <name type="scientific">Planotetraspora mira</name>
    <dbReference type="NCBI Taxonomy" id="58121"/>
    <lineage>
        <taxon>Bacteria</taxon>
        <taxon>Bacillati</taxon>
        <taxon>Actinomycetota</taxon>
        <taxon>Actinomycetes</taxon>
        <taxon>Streptosporangiales</taxon>
        <taxon>Streptosporangiaceae</taxon>
        <taxon>Planotetraspora</taxon>
    </lineage>
</organism>
<dbReference type="GO" id="GO:0046872">
    <property type="term" value="F:metal ion binding"/>
    <property type="evidence" value="ECO:0007669"/>
    <property type="project" value="UniProtKB-KW"/>
</dbReference>
<comment type="similarity">
    <text evidence="2">Belongs to the terpene synthase family.</text>
</comment>
<keyword evidence="2" id="KW-0479">Metal-binding</keyword>
<dbReference type="SFLD" id="SFLDS00005">
    <property type="entry name" value="Isoprenoid_Synthase_Type_I"/>
    <property type="match status" value="2"/>
</dbReference>
<comment type="caution">
    <text evidence="3">The sequence shown here is derived from an EMBL/GenBank/DDBJ whole genome shotgun (WGS) entry which is preliminary data.</text>
</comment>
<evidence type="ECO:0000256" key="1">
    <source>
        <dbReference type="ARBA" id="ARBA00023239"/>
    </source>
</evidence>
<evidence type="ECO:0000256" key="2">
    <source>
        <dbReference type="RuleBase" id="RU366034"/>
    </source>
</evidence>
<proteinExistence type="inferred from homology"/>
<dbReference type="InterPro" id="IPR008949">
    <property type="entry name" value="Isoprenoid_synthase_dom_sf"/>
</dbReference>
<dbReference type="NCBIfam" id="NF041168">
    <property type="entry name" value="f2_encap_cargo3"/>
    <property type="match status" value="1"/>
</dbReference>
<accession>A0A8J3TTN0</accession>
<dbReference type="AlphaFoldDB" id="A0A8J3TTN0"/>
<evidence type="ECO:0000313" key="4">
    <source>
        <dbReference type="Proteomes" id="UP000650628"/>
    </source>
</evidence>
<dbReference type="Proteomes" id="UP000650628">
    <property type="component" value="Unassembled WGS sequence"/>
</dbReference>
<dbReference type="PANTHER" id="PTHR35201:SF4">
    <property type="entry name" value="BETA-PINACENE SYNTHASE-RELATED"/>
    <property type="match status" value="1"/>
</dbReference>
<dbReference type="InterPro" id="IPR034686">
    <property type="entry name" value="Terpene_cyclase-like_2"/>
</dbReference>
<reference evidence="3 4" key="1">
    <citation type="submission" date="2021-01" db="EMBL/GenBank/DDBJ databases">
        <title>Whole genome shotgun sequence of Planotetraspora mira NBRC 15435.</title>
        <authorList>
            <person name="Komaki H."/>
            <person name="Tamura T."/>
        </authorList>
    </citation>
    <scope>NUCLEOTIDE SEQUENCE [LARGE SCALE GENOMIC DNA]</scope>
    <source>
        <strain evidence="3 4">NBRC 15435</strain>
    </source>
</reference>
<dbReference type="SFLD" id="SFLDG01020">
    <property type="entry name" value="Terpene_Cyclase_Like_2"/>
    <property type="match status" value="2"/>
</dbReference>
<dbReference type="SUPFAM" id="SSF48576">
    <property type="entry name" value="Terpenoid synthases"/>
    <property type="match status" value="2"/>
</dbReference>
<keyword evidence="2" id="KW-0460">Magnesium</keyword>
<dbReference type="RefSeq" id="WP_203951110.1">
    <property type="nucleotide sequence ID" value="NZ_BOOO01000002.1"/>
</dbReference>
<gene>
    <name evidence="3" type="ORF">Pmi06nite_04570</name>
</gene>